<dbReference type="EMBL" id="QXGJ01000009">
    <property type="protein sequence ID" value="RSX50254.1"/>
    <property type="molecule type" value="Genomic_DNA"/>
</dbReference>
<sequence length="148" mass="16952">MMGSTMPLRMRGKADFRALREKLGVTQPLLAKRLHRDVRTVKAWEDPRFHYGPPREAWDWLQGLEMDMWRSVARTVADAEERRREAREAGQADPVVSLPYFRHQMEYESVGAPLGWFRLANAASARAGDELNAKGFSVDYEYPAGAEN</sequence>
<dbReference type="RefSeq" id="WP_126030600.1">
    <property type="nucleotide sequence ID" value="NZ_QXGJ01000009.1"/>
</dbReference>
<dbReference type="AlphaFoldDB" id="A0A430FBM4"/>
<dbReference type="Proteomes" id="UP000288607">
    <property type="component" value="Unassembled WGS sequence"/>
</dbReference>
<proteinExistence type="predicted"/>
<evidence type="ECO:0000313" key="2">
    <source>
        <dbReference type="Proteomes" id="UP000288607"/>
    </source>
</evidence>
<evidence type="ECO:0000313" key="1">
    <source>
        <dbReference type="EMBL" id="RSX50254.1"/>
    </source>
</evidence>
<protein>
    <submittedName>
        <fullName evidence="1">Uncharacterized protein</fullName>
    </submittedName>
</protein>
<dbReference type="InterPro" id="IPR010982">
    <property type="entry name" value="Lambda_DNA-bd_dom_sf"/>
</dbReference>
<name>A0A430FBM4_9BIFI</name>
<keyword evidence="2" id="KW-1185">Reference proteome</keyword>
<accession>A0A430FBM4</accession>
<dbReference type="GO" id="GO:0003677">
    <property type="term" value="F:DNA binding"/>
    <property type="evidence" value="ECO:0007669"/>
    <property type="project" value="InterPro"/>
</dbReference>
<comment type="caution">
    <text evidence="1">The sequence shown here is derived from an EMBL/GenBank/DDBJ whole genome shotgun (WGS) entry which is preliminary data.</text>
</comment>
<organism evidence="1 2">
    <name type="scientific">Bifidobacterium callimiconis</name>
    <dbReference type="NCBI Taxonomy" id="2306973"/>
    <lineage>
        <taxon>Bacteria</taxon>
        <taxon>Bacillati</taxon>
        <taxon>Actinomycetota</taxon>
        <taxon>Actinomycetes</taxon>
        <taxon>Bifidobacteriales</taxon>
        <taxon>Bifidobacteriaceae</taxon>
        <taxon>Bifidobacterium</taxon>
    </lineage>
</organism>
<gene>
    <name evidence="1" type="ORF">D2E23_1802</name>
</gene>
<dbReference type="OrthoDB" id="3234210at2"/>
<dbReference type="Gene3D" id="1.10.260.40">
    <property type="entry name" value="lambda repressor-like DNA-binding domains"/>
    <property type="match status" value="1"/>
</dbReference>
<reference evidence="1 2" key="1">
    <citation type="submission" date="2018-09" db="EMBL/GenBank/DDBJ databases">
        <title>Characterization of the phylogenetic diversity of five novel species belonging to the genus Bifidobacterium.</title>
        <authorList>
            <person name="Lugli G.A."/>
            <person name="Duranti S."/>
            <person name="Milani C."/>
        </authorList>
    </citation>
    <scope>NUCLEOTIDE SEQUENCE [LARGE SCALE GENOMIC DNA]</scope>
    <source>
        <strain evidence="1 2">2028B</strain>
    </source>
</reference>
<dbReference type="SUPFAM" id="SSF47413">
    <property type="entry name" value="lambda repressor-like DNA-binding domains"/>
    <property type="match status" value="1"/>
</dbReference>